<reference evidence="1 2" key="1">
    <citation type="submission" date="2017-02" db="EMBL/GenBank/DDBJ databases">
        <title>Complete genome sequences of Mycobacterium kansasii strains isolated from rhesus macaques.</title>
        <authorList>
            <person name="Panda A."/>
            <person name="Nagaraj S."/>
            <person name="Zhao X."/>
            <person name="Tettelin H."/>
            <person name="Detolla L.J."/>
        </authorList>
    </citation>
    <scope>NUCLEOTIDE SEQUENCE [LARGE SCALE GENOMIC DNA]</scope>
    <source>
        <strain evidence="1 2">11-3469</strain>
    </source>
</reference>
<name>A0A1V3W9W3_MYCKA</name>
<sequence length="72" mass="8732">MPHRRAGRLVEQWQDELFFKFGLRFDLLTNQLIDANVNLNVFETNPLLIARMDQLSRNEELQKQLKDTEWTW</sequence>
<accession>A0A1V3W9W3</accession>
<dbReference type="Gene3D" id="3.40.50.10810">
    <property type="entry name" value="Tandem AAA-ATPase domain"/>
    <property type="match status" value="1"/>
</dbReference>
<comment type="caution">
    <text evidence="1">The sequence shown here is derived from an EMBL/GenBank/DDBJ whole genome shotgun (WGS) entry which is preliminary data.</text>
</comment>
<dbReference type="InterPro" id="IPR038718">
    <property type="entry name" value="SNF2-like_sf"/>
</dbReference>
<proteinExistence type="predicted"/>
<protein>
    <submittedName>
        <fullName evidence="1">Uncharacterized protein</fullName>
    </submittedName>
</protein>
<dbReference type="Proteomes" id="UP000188532">
    <property type="component" value="Unassembled WGS sequence"/>
</dbReference>
<dbReference type="EMBL" id="MVBN01000016">
    <property type="protein sequence ID" value="OOK63767.1"/>
    <property type="molecule type" value="Genomic_DNA"/>
</dbReference>
<evidence type="ECO:0000313" key="2">
    <source>
        <dbReference type="Proteomes" id="UP000188532"/>
    </source>
</evidence>
<gene>
    <name evidence="1" type="ORF">BZL29_8440</name>
</gene>
<evidence type="ECO:0000313" key="1">
    <source>
        <dbReference type="EMBL" id="OOK63767.1"/>
    </source>
</evidence>
<organism evidence="1 2">
    <name type="scientific">Mycobacterium kansasii</name>
    <dbReference type="NCBI Taxonomy" id="1768"/>
    <lineage>
        <taxon>Bacteria</taxon>
        <taxon>Bacillati</taxon>
        <taxon>Actinomycetota</taxon>
        <taxon>Actinomycetes</taxon>
        <taxon>Mycobacteriales</taxon>
        <taxon>Mycobacteriaceae</taxon>
        <taxon>Mycobacterium</taxon>
    </lineage>
</organism>
<dbReference type="AlphaFoldDB" id="A0A1V3W9W3"/>